<dbReference type="Proteomes" id="UP000193518">
    <property type="component" value="Unassembled WGS sequence"/>
</dbReference>
<dbReference type="AlphaFoldDB" id="A0AAE5IWC4"/>
<evidence type="ECO:0000256" key="1">
    <source>
        <dbReference type="SAM" id="MobiDB-lite"/>
    </source>
</evidence>
<name>A0AAE5IWC4_RHOHA</name>
<accession>A0AAE5IWC4</accession>
<sequence length="110" mass="12036">MGGGVSSFKGPPHISQSRSTPKASEIFLTFTSRPRGLLPSSMLWICDAGIPHLAPNSRCDMPSSARTSFMRLASESAGRHELFSAVVMQRMIAHAGSHSQTFWQCDLLRM</sequence>
<reference evidence="2 3" key="1">
    <citation type="journal article" date="2016" name="Genome Biol. Evol.">
        <title>Pangenome and Phylogenomic Analysis of the Pathogenic Actinobacterium Rhodococcus equi.</title>
        <authorList>
            <person name="Anastasi E."/>
            <person name="MacArthur I."/>
            <person name="Scortti M."/>
            <person name="Alvarez S."/>
            <person name="Giguere S."/>
            <person name="Vazquez-Boland J.A."/>
        </authorList>
    </citation>
    <scope>NUCLEOTIDE SEQUENCE [LARGE SCALE GENOMIC DNA]</scope>
    <source>
        <strain evidence="2 3">PAM1271</strain>
    </source>
</reference>
<dbReference type="EMBL" id="LWIC01000001">
    <property type="protein sequence ID" value="ORM31298.1"/>
    <property type="molecule type" value="Genomic_DNA"/>
</dbReference>
<organism evidence="2 3">
    <name type="scientific">Rhodococcus hoagii</name>
    <name type="common">Corynebacterium equii</name>
    <dbReference type="NCBI Taxonomy" id="43767"/>
    <lineage>
        <taxon>Bacteria</taxon>
        <taxon>Bacillati</taxon>
        <taxon>Actinomycetota</taxon>
        <taxon>Actinomycetes</taxon>
        <taxon>Mycobacteriales</taxon>
        <taxon>Nocardiaceae</taxon>
        <taxon>Prescottella</taxon>
    </lineage>
</organism>
<comment type="caution">
    <text evidence="2">The sequence shown here is derived from an EMBL/GenBank/DDBJ whole genome shotgun (WGS) entry which is preliminary data.</text>
</comment>
<feature type="region of interest" description="Disordered" evidence="1">
    <location>
        <begin position="1"/>
        <end position="21"/>
    </location>
</feature>
<gene>
    <name evidence="2" type="ORF">A5N68_03575</name>
</gene>
<protein>
    <submittedName>
        <fullName evidence="2">Uncharacterized protein</fullName>
    </submittedName>
</protein>
<proteinExistence type="predicted"/>
<evidence type="ECO:0000313" key="3">
    <source>
        <dbReference type="Proteomes" id="UP000193518"/>
    </source>
</evidence>
<evidence type="ECO:0000313" key="2">
    <source>
        <dbReference type="EMBL" id="ORM31298.1"/>
    </source>
</evidence>